<dbReference type="EMBL" id="BAABFT010000009">
    <property type="protein sequence ID" value="GAA4329167.1"/>
    <property type="molecule type" value="Genomic_DNA"/>
</dbReference>
<accession>A0ABP8GSI3</accession>
<name>A0ABP8GSI3_9SPHI</name>
<evidence type="ECO:0000313" key="2">
    <source>
        <dbReference type="EMBL" id="GAA4329167.1"/>
    </source>
</evidence>
<comment type="caution">
    <text evidence="2">The sequence shown here is derived from an EMBL/GenBank/DDBJ whole genome shotgun (WGS) entry which is preliminary data.</text>
</comment>
<keyword evidence="3" id="KW-1185">Reference proteome</keyword>
<sequence length="222" mass="25098">MKAPTKSELEMIDRTGIVSEKLLLQEKMLLLLPSSRISLQDFIERCERHGISLLFNQASTGRVSGITYFHNDFKIRGQALGNRFKWSEIIKRIDYEQGRDSAAISATNDRTRAKYDQQAAATNGTGHFPTGFPANDQKPYGEDVHQSTAHERDHTAAGENRTGIDEKQGQPPGTDLHRLIDRDIEYDRLDTAVGIQISDDVDDEAIFGRNRLKEKKARKNSR</sequence>
<organism evidence="2 3">
    <name type="scientific">Mucilaginibacter gynuensis</name>
    <dbReference type="NCBI Taxonomy" id="1302236"/>
    <lineage>
        <taxon>Bacteria</taxon>
        <taxon>Pseudomonadati</taxon>
        <taxon>Bacteroidota</taxon>
        <taxon>Sphingobacteriia</taxon>
        <taxon>Sphingobacteriales</taxon>
        <taxon>Sphingobacteriaceae</taxon>
        <taxon>Mucilaginibacter</taxon>
    </lineage>
</organism>
<reference evidence="3" key="1">
    <citation type="journal article" date="2019" name="Int. J. Syst. Evol. Microbiol.">
        <title>The Global Catalogue of Microorganisms (GCM) 10K type strain sequencing project: providing services to taxonomists for standard genome sequencing and annotation.</title>
        <authorList>
            <consortium name="The Broad Institute Genomics Platform"/>
            <consortium name="The Broad Institute Genome Sequencing Center for Infectious Disease"/>
            <person name="Wu L."/>
            <person name="Ma J."/>
        </authorList>
    </citation>
    <scope>NUCLEOTIDE SEQUENCE [LARGE SCALE GENOMIC DNA]</scope>
    <source>
        <strain evidence="3">JCM 17705</strain>
    </source>
</reference>
<evidence type="ECO:0000313" key="3">
    <source>
        <dbReference type="Proteomes" id="UP001500582"/>
    </source>
</evidence>
<dbReference type="Proteomes" id="UP001500582">
    <property type="component" value="Unassembled WGS sequence"/>
</dbReference>
<protein>
    <submittedName>
        <fullName evidence="2">Uncharacterized protein</fullName>
    </submittedName>
</protein>
<evidence type="ECO:0000256" key="1">
    <source>
        <dbReference type="SAM" id="MobiDB-lite"/>
    </source>
</evidence>
<feature type="compositionally biased region" description="Basic and acidic residues" evidence="1">
    <location>
        <begin position="139"/>
        <end position="168"/>
    </location>
</feature>
<gene>
    <name evidence="2" type="ORF">GCM10023149_33660</name>
</gene>
<proteinExistence type="predicted"/>
<feature type="region of interest" description="Disordered" evidence="1">
    <location>
        <begin position="118"/>
        <end position="175"/>
    </location>
</feature>